<evidence type="ECO:0000256" key="3">
    <source>
        <dbReference type="ARBA" id="ARBA00022777"/>
    </source>
</evidence>
<dbReference type="PANTHER" id="PTHR30409">
    <property type="entry name" value="CARBAMATE KINASE"/>
    <property type="match status" value="1"/>
</dbReference>
<evidence type="ECO:0000259" key="6">
    <source>
        <dbReference type="Pfam" id="PF00696"/>
    </source>
</evidence>
<accession>A0A1F5TT11</accession>
<evidence type="ECO:0000313" key="8">
    <source>
        <dbReference type="Proteomes" id="UP000177579"/>
    </source>
</evidence>
<sequence>MKTAVIALGGNALLQSGEQGTIKQQEKNAYKTCADLVKLLKNKYRLVITHGNGPQVGNILLRNMAGFEKFNIPQMPLDVCVADSQGGIGYMIERQLKNILNKEKINKNIITLITQVLVNKKDPAFSSPSKPIGPFYTEENKEKLKKEFGWQFINDEKRGGWRRLVASPAPIEFLNQKIIKDLFLKGNVVIASGGGGIPIYKDKKNNLCGVEAVVDKDLASAQLASKIGAKILYIITDVPKVYINFNKPNQKELNQISLKTAQKYYKQGEFGRGSMGPKILAAINFIKSGGQEVIISDSISLDKNKGTRIVK</sequence>
<proteinExistence type="inferred from homology"/>
<evidence type="ECO:0000256" key="5">
    <source>
        <dbReference type="PIRNR" id="PIRNR000723"/>
    </source>
</evidence>
<feature type="domain" description="Aspartate/glutamate/uridylate kinase" evidence="6">
    <location>
        <begin position="2"/>
        <end position="295"/>
    </location>
</feature>
<dbReference type="Pfam" id="PF00696">
    <property type="entry name" value="AA_kinase"/>
    <property type="match status" value="1"/>
</dbReference>
<dbReference type="InterPro" id="IPR001048">
    <property type="entry name" value="Asp/Glu/Uridylate_kinase"/>
</dbReference>
<dbReference type="SUPFAM" id="SSF53633">
    <property type="entry name" value="Carbamate kinase-like"/>
    <property type="match status" value="1"/>
</dbReference>
<name>A0A1F5TT11_9BACT</name>
<dbReference type="GO" id="GO:0005829">
    <property type="term" value="C:cytosol"/>
    <property type="evidence" value="ECO:0007669"/>
    <property type="project" value="TreeGrafter"/>
</dbReference>
<dbReference type="NCBIfam" id="NF009007">
    <property type="entry name" value="PRK12352.1"/>
    <property type="match status" value="1"/>
</dbReference>
<dbReference type="AlphaFoldDB" id="A0A1F5TT11"/>
<comment type="similarity">
    <text evidence="1 5">Belongs to the carbamate kinase family.</text>
</comment>
<gene>
    <name evidence="7" type="ORF">A2531_06170</name>
</gene>
<keyword evidence="2 5" id="KW-0808">Transferase</keyword>
<dbReference type="InterPro" id="IPR003964">
    <property type="entry name" value="Carb_kinase"/>
</dbReference>
<dbReference type="GO" id="GO:0019546">
    <property type="term" value="P:L-arginine deiminase pathway"/>
    <property type="evidence" value="ECO:0007669"/>
    <property type="project" value="TreeGrafter"/>
</dbReference>
<dbReference type="CDD" id="cd04235">
    <property type="entry name" value="AAK_CK"/>
    <property type="match status" value="1"/>
</dbReference>
<dbReference type="Proteomes" id="UP000177579">
    <property type="component" value="Unassembled WGS sequence"/>
</dbReference>
<dbReference type="GO" id="GO:0008804">
    <property type="term" value="F:carbamate kinase activity"/>
    <property type="evidence" value="ECO:0007669"/>
    <property type="project" value="UniProtKB-UniRule"/>
</dbReference>
<evidence type="ECO:0000256" key="1">
    <source>
        <dbReference type="ARBA" id="ARBA00011066"/>
    </source>
</evidence>
<reference evidence="7 8" key="1">
    <citation type="journal article" date="2016" name="Nat. Commun.">
        <title>Thousands of microbial genomes shed light on interconnected biogeochemical processes in an aquifer system.</title>
        <authorList>
            <person name="Anantharaman K."/>
            <person name="Brown C.T."/>
            <person name="Hug L.A."/>
            <person name="Sharon I."/>
            <person name="Castelle C.J."/>
            <person name="Probst A.J."/>
            <person name="Thomas B.C."/>
            <person name="Singh A."/>
            <person name="Wilkins M.J."/>
            <person name="Karaoz U."/>
            <person name="Brodie E.L."/>
            <person name="Williams K.H."/>
            <person name="Hubbard S.S."/>
            <person name="Banfield J.F."/>
        </authorList>
    </citation>
    <scope>NUCLEOTIDE SEQUENCE [LARGE SCALE GENOMIC DNA]</scope>
</reference>
<dbReference type="PIRSF" id="PIRSF000723">
    <property type="entry name" value="Carbamate_kin"/>
    <property type="match status" value="1"/>
</dbReference>
<dbReference type="FunFam" id="3.40.1160.10:FF:000007">
    <property type="entry name" value="Carbamate kinase"/>
    <property type="match status" value="1"/>
</dbReference>
<dbReference type="Gene3D" id="3.40.1160.10">
    <property type="entry name" value="Acetylglutamate kinase-like"/>
    <property type="match status" value="1"/>
</dbReference>
<dbReference type="InterPro" id="IPR036393">
    <property type="entry name" value="AceGlu_kinase-like_sf"/>
</dbReference>
<dbReference type="EMBL" id="MFGO01000006">
    <property type="protein sequence ID" value="OGF41721.1"/>
    <property type="molecule type" value="Genomic_DNA"/>
</dbReference>
<keyword evidence="3 5" id="KW-0418">Kinase</keyword>
<evidence type="ECO:0000256" key="2">
    <source>
        <dbReference type="ARBA" id="ARBA00022679"/>
    </source>
</evidence>
<comment type="caution">
    <text evidence="7">The sequence shown here is derived from an EMBL/GenBank/DDBJ whole genome shotgun (WGS) entry which is preliminary data.</text>
</comment>
<dbReference type="PRINTS" id="PR01469">
    <property type="entry name" value="CARBMTKINASE"/>
</dbReference>
<protein>
    <recommendedName>
        <fullName evidence="4 5">Carbamate kinase</fullName>
    </recommendedName>
</protein>
<evidence type="ECO:0000313" key="7">
    <source>
        <dbReference type="EMBL" id="OGF41721.1"/>
    </source>
</evidence>
<dbReference type="PANTHER" id="PTHR30409:SF1">
    <property type="entry name" value="CARBAMATE KINASE-RELATED"/>
    <property type="match status" value="1"/>
</dbReference>
<dbReference type="NCBIfam" id="TIGR00746">
    <property type="entry name" value="arcC"/>
    <property type="match status" value="1"/>
</dbReference>
<evidence type="ECO:0000256" key="4">
    <source>
        <dbReference type="NCBIfam" id="TIGR00746"/>
    </source>
</evidence>
<organism evidence="7 8">
    <name type="scientific">Candidatus Falkowbacteria bacterium RIFOXYD2_FULL_34_120</name>
    <dbReference type="NCBI Taxonomy" id="1798007"/>
    <lineage>
        <taxon>Bacteria</taxon>
        <taxon>Candidatus Falkowiibacteriota</taxon>
    </lineage>
</organism>